<dbReference type="PROSITE" id="PS50893">
    <property type="entry name" value="ABC_TRANSPORTER_2"/>
    <property type="match status" value="1"/>
</dbReference>
<keyword evidence="2 4" id="KW-0067">ATP-binding</keyword>
<feature type="domain" description="ABC transporter" evidence="3">
    <location>
        <begin position="6"/>
        <end position="236"/>
    </location>
</feature>
<evidence type="ECO:0000256" key="2">
    <source>
        <dbReference type="ARBA" id="ARBA00022840"/>
    </source>
</evidence>
<name>A0A7C4QFZ1_9PLAN</name>
<dbReference type="AlphaFoldDB" id="A0A7C4QFZ1"/>
<dbReference type="Gene3D" id="3.40.50.300">
    <property type="entry name" value="P-loop containing nucleotide triphosphate hydrolases"/>
    <property type="match status" value="1"/>
</dbReference>
<protein>
    <submittedName>
        <fullName evidence="4">ABC transporter ATP-binding protein</fullName>
    </submittedName>
</protein>
<evidence type="ECO:0000313" key="4">
    <source>
        <dbReference type="EMBL" id="HGT37841.1"/>
    </source>
</evidence>
<dbReference type="PANTHER" id="PTHR43582">
    <property type="entry name" value="LINEARMYCIN RESISTANCE ATP-BINDING PROTEIN LNRL"/>
    <property type="match status" value="1"/>
</dbReference>
<gene>
    <name evidence="4" type="ORF">ENS64_01020</name>
</gene>
<keyword evidence="1" id="KW-0547">Nucleotide-binding</keyword>
<dbReference type="GO" id="GO:0016887">
    <property type="term" value="F:ATP hydrolysis activity"/>
    <property type="evidence" value="ECO:0007669"/>
    <property type="project" value="InterPro"/>
</dbReference>
<dbReference type="PANTHER" id="PTHR43582:SF5">
    <property type="entry name" value="ABC TRANSPORTER"/>
    <property type="match status" value="1"/>
</dbReference>
<dbReference type="InterPro" id="IPR027417">
    <property type="entry name" value="P-loop_NTPase"/>
</dbReference>
<sequence length="310" mass="33967">MHAPVVEVIGVSYRYGARVALDGVSFDVAPGELFGVLGPNGGGKTTLFRLLTTVLPLQTGTIRLVGLDLAREPQEARRRLGITFQSPSVDGKLSVRENLWHQGHLYGWYGAALKERIRAVADAVGLTSRLADKVDTLSGGLKRRVEIAKSLLHEPSVLILDEPSTGLDPGVRADLWEFLLRLRRERQVTILVTTHLMDEAERCDRLAVFNAGKLVALGSPAALRGEIGGECLTIRVAQPAEFAAALRERWDLPVRVLDDAVRIEHPEALRLLQEIAGAHREQMQSVVLSRPTLEDVFLARTGKRFDGEGG</sequence>
<reference evidence="4" key="1">
    <citation type="journal article" date="2020" name="mSystems">
        <title>Genome- and Community-Level Interaction Insights into Carbon Utilization and Element Cycling Functions of Hydrothermarchaeota in Hydrothermal Sediment.</title>
        <authorList>
            <person name="Zhou Z."/>
            <person name="Liu Y."/>
            <person name="Xu W."/>
            <person name="Pan J."/>
            <person name="Luo Z.H."/>
            <person name="Li M."/>
        </authorList>
    </citation>
    <scope>NUCLEOTIDE SEQUENCE [LARGE SCALE GENOMIC DNA]</scope>
    <source>
        <strain evidence="4">SpSt-508</strain>
    </source>
</reference>
<dbReference type="GO" id="GO:0005524">
    <property type="term" value="F:ATP binding"/>
    <property type="evidence" value="ECO:0007669"/>
    <property type="project" value="UniProtKB-KW"/>
</dbReference>
<comment type="caution">
    <text evidence="4">The sequence shown here is derived from an EMBL/GenBank/DDBJ whole genome shotgun (WGS) entry which is preliminary data.</text>
</comment>
<evidence type="ECO:0000256" key="1">
    <source>
        <dbReference type="ARBA" id="ARBA00022741"/>
    </source>
</evidence>
<organism evidence="4">
    <name type="scientific">Schlesneria paludicola</name>
    <dbReference type="NCBI Taxonomy" id="360056"/>
    <lineage>
        <taxon>Bacteria</taxon>
        <taxon>Pseudomonadati</taxon>
        <taxon>Planctomycetota</taxon>
        <taxon>Planctomycetia</taxon>
        <taxon>Planctomycetales</taxon>
        <taxon>Planctomycetaceae</taxon>
        <taxon>Schlesneria</taxon>
    </lineage>
</organism>
<dbReference type="InterPro" id="IPR003439">
    <property type="entry name" value="ABC_transporter-like_ATP-bd"/>
</dbReference>
<proteinExistence type="predicted"/>
<accession>A0A7C4QFZ1</accession>
<evidence type="ECO:0000259" key="3">
    <source>
        <dbReference type="PROSITE" id="PS50893"/>
    </source>
</evidence>
<dbReference type="SUPFAM" id="SSF52540">
    <property type="entry name" value="P-loop containing nucleoside triphosphate hydrolases"/>
    <property type="match status" value="1"/>
</dbReference>
<dbReference type="InterPro" id="IPR003593">
    <property type="entry name" value="AAA+_ATPase"/>
</dbReference>
<dbReference type="EMBL" id="DSVQ01000003">
    <property type="protein sequence ID" value="HGT37841.1"/>
    <property type="molecule type" value="Genomic_DNA"/>
</dbReference>
<dbReference type="SMART" id="SM00382">
    <property type="entry name" value="AAA"/>
    <property type="match status" value="1"/>
</dbReference>
<dbReference type="Pfam" id="PF00005">
    <property type="entry name" value="ABC_tran"/>
    <property type="match status" value="1"/>
</dbReference>